<organism evidence="2 3">
    <name type="scientific">Tetraparma gracilis</name>
    <dbReference type="NCBI Taxonomy" id="2962635"/>
    <lineage>
        <taxon>Eukaryota</taxon>
        <taxon>Sar</taxon>
        <taxon>Stramenopiles</taxon>
        <taxon>Ochrophyta</taxon>
        <taxon>Bolidophyceae</taxon>
        <taxon>Parmales</taxon>
        <taxon>Triparmaceae</taxon>
        <taxon>Tetraparma</taxon>
    </lineage>
</organism>
<evidence type="ECO:0008006" key="4">
    <source>
        <dbReference type="Google" id="ProtNLM"/>
    </source>
</evidence>
<protein>
    <recommendedName>
        <fullName evidence="4">SET domain-containing protein</fullName>
    </recommendedName>
</protein>
<gene>
    <name evidence="2" type="ORF">TeGR_g2425</name>
</gene>
<proteinExistence type="predicted"/>
<dbReference type="InterPro" id="IPR046341">
    <property type="entry name" value="SET_dom_sf"/>
</dbReference>
<evidence type="ECO:0000313" key="3">
    <source>
        <dbReference type="Proteomes" id="UP001165060"/>
    </source>
</evidence>
<dbReference type="Gene3D" id="3.90.1410.10">
    <property type="entry name" value="set domain protein methyltransferase, domain 1"/>
    <property type="match status" value="1"/>
</dbReference>
<evidence type="ECO:0000256" key="1">
    <source>
        <dbReference type="SAM" id="MobiDB-lite"/>
    </source>
</evidence>
<feature type="compositionally biased region" description="Low complexity" evidence="1">
    <location>
        <begin position="9"/>
        <end position="28"/>
    </location>
</feature>
<evidence type="ECO:0000313" key="2">
    <source>
        <dbReference type="EMBL" id="GMI20708.1"/>
    </source>
</evidence>
<dbReference type="EMBL" id="BRYB01001214">
    <property type="protein sequence ID" value="GMI20708.1"/>
    <property type="molecule type" value="Genomic_DNA"/>
</dbReference>
<accession>A0ABQ6M6U8</accession>
<keyword evidence="3" id="KW-1185">Reference proteome</keyword>
<dbReference type="SUPFAM" id="SSF82199">
    <property type="entry name" value="SET domain"/>
    <property type="match status" value="1"/>
</dbReference>
<dbReference type="InterPro" id="IPR050600">
    <property type="entry name" value="SETD3_SETD6_MTase"/>
</dbReference>
<dbReference type="Proteomes" id="UP001165060">
    <property type="component" value="Unassembled WGS sequence"/>
</dbReference>
<name>A0ABQ6M6U8_9STRA</name>
<feature type="compositionally biased region" description="Pro residues" evidence="1">
    <location>
        <begin position="29"/>
        <end position="40"/>
    </location>
</feature>
<reference evidence="2 3" key="1">
    <citation type="journal article" date="2023" name="Commun. Biol.">
        <title>Genome analysis of Parmales, the sister group of diatoms, reveals the evolutionary specialization of diatoms from phago-mixotrophs to photoautotrophs.</title>
        <authorList>
            <person name="Ban H."/>
            <person name="Sato S."/>
            <person name="Yoshikawa S."/>
            <person name="Yamada K."/>
            <person name="Nakamura Y."/>
            <person name="Ichinomiya M."/>
            <person name="Sato N."/>
            <person name="Blanc-Mathieu R."/>
            <person name="Endo H."/>
            <person name="Kuwata A."/>
            <person name="Ogata H."/>
        </authorList>
    </citation>
    <scope>NUCLEOTIDE SEQUENCE [LARGE SCALE GENOMIC DNA]</scope>
</reference>
<dbReference type="PANTHER" id="PTHR13271">
    <property type="entry name" value="UNCHARACTERIZED PUTATIVE METHYLTRANSFERASE"/>
    <property type="match status" value="1"/>
</dbReference>
<comment type="caution">
    <text evidence="2">The sequence shown here is derived from an EMBL/GenBank/DDBJ whole genome shotgun (WGS) entry which is preliminary data.</text>
</comment>
<sequence>MGKSKKKSSTGTASGNPNSKPLMSTPLMATPPPPPPPPPLSTEAAVLEQALDFLITSSRPPPPTANARPDAGALDVHRIGDALGTTDKAMTALITAQDSKAPPPPPPSPDKAWAPAGPMCEYLKSHLKIDLSQTQYEIKPSAFGHGIFLRPGAAPTPDQPLLSVEVSSMLGVEIELARMTSLPPPSSPSPYASFLTSLTSLEKSDRSLANLHPTNQLSLLICYALLLPPDPAEFPHLPYLNSLPAAYSTVSTSWSARSLTTLAATHPLTFRKALGGRITLLRTYLQIIKSPFHATHFPSAPLPLSLFLWASGCVLSRQNSVPHGPDGAPVLALTPLWDMMNHSLSAYNVTSAVTHSPPAPPTLECSLRQGVEPKEEGVEITMNYGPRPNTELLLYSGFVLPGENEHDAFEVLAPVETTGDEKLDKLKSSLAERSMGAVQRGGKSVVSVLVRGGVGREGGGEEAADQLESTFIFGKLDKPGLTKFMRGEQEGYEAYTSEAALAEYVEKVCRGEGGEVGGGEEGGEGEGKVGGGWCLEHAEAVRLVRDLDAARTRCLDGFRSRNKLK</sequence>
<feature type="region of interest" description="Disordered" evidence="1">
    <location>
        <begin position="1"/>
        <end position="73"/>
    </location>
</feature>